<dbReference type="InterPro" id="IPR019707">
    <property type="entry name" value="DUF2582"/>
</dbReference>
<dbReference type="InterPro" id="IPR036388">
    <property type="entry name" value="WH-like_DNA-bd_sf"/>
</dbReference>
<organism evidence="1 2">
    <name type="scientific">Candidatus Edwardsbacteria bacterium GWF2_54_11</name>
    <dbReference type="NCBI Taxonomy" id="1817851"/>
    <lineage>
        <taxon>Bacteria</taxon>
        <taxon>Candidatus Edwardsiibacteriota</taxon>
    </lineage>
</organism>
<dbReference type="Gene3D" id="1.10.10.10">
    <property type="entry name" value="Winged helix-like DNA-binding domain superfamily/Winged helix DNA-binding domain"/>
    <property type="match status" value="1"/>
</dbReference>
<dbReference type="Proteomes" id="UP000177230">
    <property type="component" value="Unassembled WGS sequence"/>
</dbReference>
<comment type="caution">
    <text evidence="1">The sequence shown here is derived from an EMBL/GenBank/DDBJ whole genome shotgun (WGS) entry which is preliminary data.</text>
</comment>
<dbReference type="AlphaFoldDB" id="A0A1F5RHP6"/>
<name>A0A1F5RHP6_9BACT</name>
<dbReference type="EMBL" id="MFFM01000009">
    <property type="protein sequence ID" value="OGF14005.1"/>
    <property type="molecule type" value="Genomic_DNA"/>
</dbReference>
<dbReference type="Pfam" id="PF10771">
    <property type="entry name" value="DUF2582"/>
    <property type="match status" value="1"/>
</dbReference>
<accession>A0A1F5RHP6</accession>
<protein>
    <recommendedName>
        <fullName evidence="3">Winged helix-turn-helix domain-containing protein</fullName>
    </recommendedName>
</protein>
<sequence>MKEGTKMWTPIIGRNAGALWKVLNAKGEHNLSALKKQVKLDDKQLYLALGWLAREDKIKFTQNKNQITISLK</sequence>
<evidence type="ECO:0000313" key="1">
    <source>
        <dbReference type="EMBL" id="OGF14005.1"/>
    </source>
</evidence>
<evidence type="ECO:0000313" key="2">
    <source>
        <dbReference type="Proteomes" id="UP000177230"/>
    </source>
</evidence>
<proteinExistence type="predicted"/>
<gene>
    <name evidence="1" type="ORF">A2024_05570</name>
</gene>
<reference evidence="1 2" key="1">
    <citation type="journal article" date="2016" name="Nat. Commun.">
        <title>Thousands of microbial genomes shed light on interconnected biogeochemical processes in an aquifer system.</title>
        <authorList>
            <person name="Anantharaman K."/>
            <person name="Brown C.T."/>
            <person name="Hug L.A."/>
            <person name="Sharon I."/>
            <person name="Castelle C.J."/>
            <person name="Probst A.J."/>
            <person name="Thomas B.C."/>
            <person name="Singh A."/>
            <person name="Wilkins M.J."/>
            <person name="Karaoz U."/>
            <person name="Brodie E.L."/>
            <person name="Williams K.H."/>
            <person name="Hubbard S.S."/>
            <person name="Banfield J.F."/>
        </authorList>
    </citation>
    <scope>NUCLEOTIDE SEQUENCE [LARGE SCALE GENOMIC DNA]</scope>
</reference>
<evidence type="ECO:0008006" key="3">
    <source>
        <dbReference type="Google" id="ProtNLM"/>
    </source>
</evidence>